<dbReference type="KEGG" id="tun:J9260_06050"/>
<evidence type="ECO:0000313" key="1">
    <source>
        <dbReference type="EMBL" id="QTR54648.1"/>
    </source>
</evidence>
<protein>
    <submittedName>
        <fullName evidence="1">Uncharacterized protein</fullName>
    </submittedName>
</protein>
<name>A0A975IIH3_9GAMM</name>
<dbReference type="AlphaFoldDB" id="A0A975IIH3"/>
<accession>A0A975IIH3</accession>
<proteinExistence type="predicted"/>
<gene>
    <name evidence="1" type="ORF">J9260_06050</name>
</gene>
<sequence length="121" mass="13411">MKSQYRLVVVQDGNFKRLFVFLGDTLAGGLLDYSPEKPLWTTEAVGKCDLSGTGMVDVARAVVVFGSYVFQCNQDILANWDAHTLVGRDDFIVGYLEDLWLMLPESAITENQSFLVEGGVQ</sequence>
<dbReference type="RefSeq" id="WP_210220124.1">
    <property type="nucleotide sequence ID" value="NZ_CP072793.1"/>
</dbReference>
<keyword evidence="2" id="KW-1185">Reference proteome</keyword>
<dbReference type="EMBL" id="CP072793">
    <property type="protein sequence ID" value="QTR54648.1"/>
    <property type="molecule type" value="Genomic_DNA"/>
</dbReference>
<evidence type="ECO:0000313" key="2">
    <source>
        <dbReference type="Proteomes" id="UP000672009"/>
    </source>
</evidence>
<dbReference type="Proteomes" id="UP000672009">
    <property type="component" value="Chromosome"/>
</dbReference>
<reference evidence="1" key="1">
    <citation type="submission" date="2021-04" db="EMBL/GenBank/DDBJ databases">
        <title>Genomics, taxonomy and metabolism of representatives of sulfur bacteria of the genus Thiothrix: Thiothrix fructosivorans QT, Thiothrix unzii A1T and three new species, Thiothrix subterranea sp. nov., Thiothrix litoralis sp. nov. and 'Candidatus Thiothrix anitrata' sp. nov.</title>
        <authorList>
            <person name="Ravin N.V."/>
            <person name="Smolyakov D."/>
            <person name="Rudenko T.S."/>
            <person name="Mardanov A.V."/>
            <person name="Beletsky A.V."/>
            <person name="Markov N.D."/>
            <person name="Fomenkov A.I."/>
            <person name="Roberts R.J."/>
            <person name="Karnachuk O.V."/>
            <person name="Novikov A."/>
            <person name="Grabovich M.Y."/>
        </authorList>
    </citation>
    <scope>NUCLEOTIDE SEQUENCE</scope>
    <source>
        <strain evidence="1">A1</strain>
    </source>
</reference>
<organism evidence="1 2">
    <name type="scientific">Thiothrix unzii</name>
    <dbReference type="NCBI Taxonomy" id="111769"/>
    <lineage>
        <taxon>Bacteria</taxon>
        <taxon>Pseudomonadati</taxon>
        <taxon>Pseudomonadota</taxon>
        <taxon>Gammaproteobacteria</taxon>
        <taxon>Thiotrichales</taxon>
        <taxon>Thiotrichaceae</taxon>
        <taxon>Thiothrix</taxon>
    </lineage>
</organism>